<feature type="region of interest" description="Disordered" evidence="1">
    <location>
        <begin position="1"/>
        <end position="93"/>
    </location>
</feature>
<dbReference type="SMART" id="SM00234">
    <property type="entry name" value="START"/>
    <property type="match status" value="1"/>
</dbReference>
<proteinExistence type="predicted"/>
<feature type="compositionally biased region" description="Low complexity" evidence="1">
    <location>
        <begin position="195"/>
        <end position="206"/>
    </location>
</feature>
<feature type="compositionally biased region" description="Low complexity" evidence="1">
    <location>
        <begin position="109"/>
        <end position="122"/>
    </location>
</feature>
<dbReference type="Proteomes" id="UP000694429">
    <property type="component" value="Chromosome 3"/>
</dbReference>
<feature type="region of interest" description="Disordered" evidence="1">
    <location>
        <begin position="107"/>
        <end position="277"/>
    </location>
</feature>
<evidence type="ECO:0000313" key="3">
    <source>
        <dbReference type="Ensembl" id="ENSCAFP00030022011.1"/>
    </source>
</evidence>
<accession>A0A8C0RJK7</accession>
<dbReference type="PROSITE" id="PS50848">
    <property type="entry name" value="START"/>
    <property type="match status" value="1"/>
</dbReference>
<dbReference type="GO" id="GO:0015485">
    <property type="term" value="F:cholesterol binding"/>
    <property type="evidence" value="ECO:0007669"/>
    <property type="project" value="InterPro"/>
</dbReference>
<dbReference type="AlphaFoldDB" id="A0A8C0RJK7"/>
<dbReference type="InterPro" id="IPR042555">
    <property type="entry name" value="StarD4"/>
</dbReference>
<sequence length="447" mass="47369">AAPAPTCRSPNLPPPPASTCYRPPAPTCRSPNLPPPHLSLPRPCRPAGSVSSGAPRLPPGRTTVRPKADSQRDCVPRDAAAAAGEPAGGGGTVVPARRLLFTAPRVLEPGPAASAVRPASPVTADLPSLLRPRGQRGAAEPRPLSPHAAAPPPPAGPRTINHSIPSGQSALRTPRARQSAPRTPRASQSKPTHVAPPTSAAGPSGALCGGTRPSSPREPPAFPLAASGSVPSLIGCRRPAPPPPGPSGRGVREPTASGSPTAGRPPRSLPAASQKDVTIWRKPSEEFNGYLFKAQGVIDDIVNSVIDHIRPGPYRLDWDSLMTSMDILEHFEENCCVMRYTTAGQLWNIISPREFVDFSYTVDYEDGLLSCGLSVDWSEQRPEFIRGFNHPCGWFCVPRKDNPQQSLLTGYIQTDLRGMIPQSAVDTAMASTLISFYVDLRKALQKA</sequence>
<dbReference type="PANTHER" id="PTHR47006">
    <property type="entry name" value="STAR-RELATED LIPID TRANSFER PROTEIN 4"/>
    <property type="match status" value="1"/>
</dbReference>
<protein>
    <submittedName>
        <fullName evidence="3">StAR related lipid transfer domain containing 4</fullName>
    </submittedName>
</protein>
<evidence type="ECO:0000313" key="4">
    <source>
        <dbReference type="Proteomes" id="UP000694429"/>
    </source>
</evidence>
<dbReference type="GO" id="GO:0032367">
    <property type="term" value="P:intracellular cholesterol transport"/>
    <property type="evidence" value="ECO:0007669"/>
    <property type="project" value="InterPro"/>
</dbReference>
<dbReference type="InterPro" id="IPR023393">
    <property type="entry name" value="START-like_dom_sf"/>
</dbReference>
<dbReference type="Gene3D" id="3.30.530.20">
    <property type="match status" value="1"/>
</dbReference>
<feature type="compositionally biased region" description="Basic and acidic residues" evidence="1">
    <location>
        <begin position="66"/>
        <end position="76"/>
    </location>
</feature>
<name>A0A8C0RJK7_CANLF</name>
<evidence type="ECO:0000256" key="1">
    <source>
        <dbReference type="SAM" id="MobiDB-lite"/>
    </source>
</evidence>
<dbReference type="PANTHER" id="PTHR47006:SF1">
    <property type="entry name" value="STAR-RELATED LIPID TRANSFER PROTEIN 4"/>
    <property type="match status" value="1"/>
</dbReference>
<dbReference type="Pfam" id="PF01852">
    <property type="entry name" value="START"/>
    <property type="match status" value="1"/>
</dbReference>
<evidence type="ECO:0000259" key="2">
    <source>
        <dbReference type="PROSITE" id="PS50848"/>
    </source>
</evidence>
<dbReference type="Ensembl" id="ENSCAFT00030025209.1">
    <property type="protein sequence ID" value="ENSCAFP00030022011.1"/>
    <property type="gene ID" value="ENSCAFG00030013554.1"/>
</dbReference>
<feature type="domain" description="START" evidence="2">
    <location>
        <begin position="280"/>
        <end position="447"/>
    </location>
</feature>
<dbReference type="SUPFAM" id="SSF55961">
    <property type="entry name" value="Bet v1-like"/>
    <property type="match status" value="1"/>
</dbReference>
<dbReference type="InterPro" id="IPR002913">
    <property type="entry name" value="START_lipid-bd_dom"/>
</dbReference>
<organism evidence="3 4">
    <name type="scientific">Canis lupus familiaris</name>
    <name type="common">Dog</name>
    <name type="synonym">Canis familiaris</name>
    <dbReference type="NCBI Taxonomy" id="9615"/>
    <lineage>
        <taxon>Eukaryota</taxon>
        <taxon>Metazoa</taxon>
        <taxon>Chordata</taxon>
        <taxon>Craniata</taxon>
        <taxon>Vertebrata</taxon>
        <taxon>Euteleostomi</taxon>
        <taxon>Mammalia</taxon>
        <taxon>Eutheria</taxon>
        <taxon>Laurasiatheria</taxon>
        <taxon>Carnivora</taxon>
        <taxon>Caniformia</taxon>
        <taxon>Canidae</taxon>
        <taxon>Canis</taxon>
    </lineage>
</organism>
<feature type="compositionally biased region" description="Polar residues" evidence="1">
    <location>
        <begin position="160"/>
        <end position="171"/>
    </location>
</feature>
<reference evidence="3" key="1">
    <citation type="submission" date="2019-03" db="EMBL/GenBank/DDBJ databases">
        <authorList>
            <person name="Warren W.C."/>
            <person name="Johnson G.S."/>
        </authorList>
    </citation>
    <scope>NUCLEOTIDE SEQUENCE [LARGE SCALE GENOMIC DNA]</scope>
    <source>
        <strain evidence="3">Basenji</strain>
    </source>
</reference>
<reference evidence="3" key="2">
    <citation type="submission" date="2025-08" db="UniProtKB">
        <authorList>
            <consortium name="Ensembl"/>
        </authorList>
    </citation>
    <scope>IDENTIFICATION</scope>
</reference>